<evidence type="ECO:0000256" key="3">
    <source>
        <dbReference type="ARBA" id="ARBA00022763"/>
    </source>
</evidence>
<reference evidence="11" key="1">
    <citation type="journal article" date="2019" name="Int. J. Syst. Evol. Microbiol.">
        <title>The Global Catalogue of Microorganisms (GCM) 10K type strain sequencing project: providing services to taxonomists for standard genome sequencing and annotation.</title>
        <authorList>
            <consortium name="The Broad Institute Genomics Platform"/>
            <consortium name="The Broad Institute Genome Sequencing Center for Infectious Disease"/>
            <person name="Wu L."/>
            <person name="Ma J."/>
        </authorList>
    </citation>
    <scope>NUCLEOTIDE SEQUENCE [LARGE SCALE GENOMIC DNA]</scope>
    <source>
        <strain evidence="11">JCM 16702</strain>
    </source>
</reference>
<feature type="region of interest" description="Disordered" evidence="8">
    <location>
        <begin position="1"/>
        <end position="20"/>
    </location>
</feature>
<dbReference type="PANTHER" id="PTHR21445:SF0">
    <property type="entry name" value="APURINIC-APYRIMIDINIC ENDONUCLEASE"/>
    <property type="match status" value="1"/>
</dbReference>
<evidence type="ECO:0000313" key="10">
    <source>
        <dbReference type="EMBL" id="GAA4094041.1"/>
    </source>
</evidence>
<sequence length="302" mass="31732">MASSSVTSSSTGTSSASPAPAVVGGPVGAHVPVAGGLATGGLKYAAEIGAEAVQVFVSNPRGWALPEGRPAEDARLREQDDLPVYVHSAYLVNFGSPSAETLAKSVASVRHALRRGRDIGARGVVVHTGSAVSQSYEDAMRQVREQVLPLLEEIPDDGPDLLLEPMAGQGRMLCAKVEQLGPFFEALDHHPRLGVCFDTCHAFAAGHDLSAPGGAAATIDALVETVGEGRLKLVHANDSKDACGSARDRHENIGAGRIGEEPFAELFRHPAVAGVPFIIETPGRAPEPHRKDVETLKRLRDR</sequence>
<comment type="function">
    <text evidence="7">Endonuclease IV plays a role in DNA repair. It cleaves phosphodiester bonds at apurinic or apyrimidinic (AP) sites, generating a 3'-hydroxyl group and a 5'-terminal sugar phosphate.</text>
</comment>
<dbReference type="Gene3D" id="3.20.20.150">
    <property type="entry name" value="Divalent-metal-dependent TIM barrel enzymes"/>
    <property type="match status" value="1"/>
</dbReference>
<keyword evidence="7" id="KW-0540">Nuclease</keyword>
<evidence type="ECO:0000256" key="1">
    <source>
        <dbReference type="ARBA" id="ARBA00005340"/>
    </source>
</evidence>
<keyword evidence="6 7" id="KW-0234">DNA repair</keyword>
<evidence type="ECO:0000256" key="4">
    <source>
        <dbReference type="ARBA" id="ARBA00022801"/>
    </source>
</evidence>
<accession>A0ABP7WPZ7</accession>
<feature type="binding site" evidence="7">
    <location>
        <position position="201"/>
    </location>
    <ligand>
        <name>Zn(2+)</name>
        <dbReference type="ChEBI" id="CHEBI:29105"/>
        <label>3</label>
    </ligand>
</feature>
<evidence type="ECO:0000256" key="6">
    <source>
        <dbReference type="ARBA" id="ARBA00023204"/>
    </source>
</evidence>
<dbReference type="Proteomes" id="UP001500683">
    <property type="component" value="Unassembled WGS sequence"/>
</dbReference>
<evidence type="ECO:0000256" key="7">
    <source>
        <dbReference type="HAMAP-Rule" id="MF_00152"/>
    </source>
</evidence>
<gene>
    <name evidence="7" type="primary">nfo</name>
    <name evidence="10" type="ORF">GCM10022214_65470</name>
</gene>
<protein>
    <recommendedName>
        <fullName evidence="7">Probable endonuclease 4</fullName>
        <ecNumber evidence="7">3.1.21.2</ecNumber>
    </recommendedName>
    <alternativeName>
        <fullName evidence="7">Endodeoxyribonuclease IV</fullName>
    </alternativeName>
    <alternativeName>
        <fullName evidence="7">Endonuclease IV</fullName>
    </alternativeName>
</protein>
<dbReference type="SMART" id="SM00518">
    <property type="entry name" value="AP2Ec"/>
    <property type="match status" value="1"/>
</dbReference>
<comment type="similarity">
    <text evidence="1 7">Belongs to the AP endonuclease 2 family.</text>
</comment>
<feature type="binding site" evidence="7">
    <location>
        <position position="127"/>
    </location>
    <ligand>
        <name>Zn(2+)</name>
        <dbReference type="ChEBI" id="CHEBI:29105"/>
        <label>1</label>
    </ligand>
</feature>
<feature type="binding site" evidence="7">
    <location>
        <position position="164"/>
    </location>
    <ligand>
        <name>Zn(2+)</name>
        <dbReference type="ChEBI" id="CHEBI:29105"/>
        <label>1</label>
    </ligand>
</feature>
<feature type="binding site" evidence="7">
    <location>
        <position position="280"/>
    </location>
    <ligand>
        <name>Zn(2+)</name>
        <dbReference type="ChEBI" id="CHEBI:29105"/>
        <label>2</label>
    </ligand>
</feature>
<dbReference type="EMBL" id="BAAAZG010000051">
    <property type="protein sequence ID" value="GAA4094041.1"/>
    <property type="molecule type" value="Genomic_DNA"/>
</dbReference>
<feature type="binding site" evidence="7">
    <location>
        <position position="164"/>
    </location>
    <ligand>
        <name>Zn(2+)</name>
        <dbReference type="ChEBI" id="CHEBI:29105"/>
        <label>2</label>
    </ligand>
</feature>
<evidence type="ECO:0000256" key="8">
    <source>
        <dbReference type="SAM" id="MobiDB-lite"/>
    </source>
</evidence>
<comment type="catalytic activity">
    <reaction evidence="7">
        <text>Endonucleolytic cleavage to 5'-phosphooligonucleotide end-products.</text>
        <dbReference type="EC" id="3.1.21.2"/>
    </reaction>
</comment>
<dbReference type="Pfam" id="PF01261">
    <property type="entry name" value="AP_endonuc_2"/>
    <property type="match status" value="1"/>
</dbReference>
<dbReference type="CDD" id="cd00019">
    <property type="entry name" value="AP2Ec"/>
    <property type="match status" value="1"/>
</dbReference>
<keyword evidence="3 7" id="KW-0227">DNA damage</keyword>
<comment type="cofactor">
    <cofactor evidence="7">
        <name>Zn(2+)</name>
        <dbReference type="ChEBI" id="CHEBI:29105"/>
    </cofactor>
    <text evidence="7">Binds 3 Zn(2+) ions.</text>
</comment>
<dbReference type="InterPro" id="IPR013022">
    <property type="entry name" value="Xyl_isomerase-like_TIM-brl"/>
</dbReference>
<comment type="caution">
    <text evidence="10">The sequence shown here is derived from an EMBL/GenBank/DDBJ whole genome shotgun (WGS) entry which is preliminary data.</text>
</comment>
<dbReference type="RefSeq" id="WP_344955343.1">
    <property type="nucleotide sequence ID" value="NZ_BAAAZG010000051.1"/>
</dbReference>
<feature type="compositionally biased region" description="Basic and acidic residues" evidence="8">
    <location>
        <begin position="286"/>
        <end position="302"/>
    </location>
</feature>
<dbReference type="EC" id="3.1.21.2" evidence="7"/>
<keyword evidence="2 7" id="KW-0479">Metal-binding</keyword>
<evidence type="ECO:0000256" key="2">
    <source>
        <dbReference type="ARBA" id="ARBA00022723"/>
    </source>
</evidence>
<dbReference type="InterPro" id="IPR018246">
    <property type="entry name" value="AP_endonuc_F2_Zn_BS"/>
</dbReference>
<feature type="binding site" evidence="7">
    <location>
        <position position="198"/>
    </location>
    <ligand>
        <name>Zn(2+)</name>
        <dbReference type="ChEBI" id="CHEBI:29105"/>
        <label>2</label>
    </ligand>
</feature>
<feature type="binding site" evidence="7">
    <location>
        <position position="248"/>
    </location>
    <ligand>
        <name>Zn(2+)</name>
        <dbReference type="ChEBI" id="CHEBI:29105"/>
        <label>3</label>
    </ligand>
</feature>
<dbReference type="SUPFAM" id="SSF51658">
    <property type="entry name" value="Xylose isomerase-like"/>
    <property type="match status" value="1"/>
</dbReference>
<dbReference type="PROSITE" id="PS00730">
    <property type="entry name" value="AP_NUCLEASE_F2_2"/>
    <property type="match status" value="1"/>
</dbReference>
<keyword evidence="7" id="KW-0255">Endonuclease</keyword>
<organism evidence="10 11">
    <name type="scientific">Actinomadura miaoliensis</name>
    <dbReference type="NCBI Taxonomy" id="430685"/>
    <lineage>
        <taxon>Bacteria</taxon>
        <taxon>Bacillati</taxon>
        <taxon>Actinomycetota</taxon>
        <taxon>Actinomycetes</taxon>
        <taxon>Streptosporangiales</taxon>
        <taxon>Thermomonosporaceae</taxon>
        <taxon>Actinomadura</taxon>
    </lineage>
</organism>
<evidence type="ECO:0000313" key="11">
    <source>
        <dbReference type="Proteomes" id="UP001500683"/>
    </source>
</evidence>
<keyword evidence="5 7" id="KW-0862">Zinc</keyword>
<name>A0ABP7WPZ7_9ACTN</name>
<dbReference type="NCBIfam" id="TIGR00587">
    <property type="entry name" value="nfo"/>
    <property type="match status" value="1"/>
</dbReference>
<dbReference type="HAMAP" id="MF_00152">
    <property type="entry name" value="Nfo"/>
    <property type="match status" value="1"/>
</dbReference>
<proteinExistence type="inferred from homology"/>
<feature type="binding site" evidence="7">
    <location>
        <position position="250"/>
    </location>
    <ligand>
        <name>Zn(2+)</name>
        <dbReference type="ChEBI" id="CHEBI:29105"/>
        <label>3</label>
    </ligand>
</feature>
<feature type="binding site" evidence="7">
    <location>
        <position position="87"/>
    </location>
    <ligand>
        <name>Zn(2+)</name>
        <dbReference type="ChEBI" id="CHEBI:29105"/>
        <label>1</label>
    </ligand>
</feature>
<feature type="binding site" evidence="7">
    <location>
        <position position="235"/>
    </location>
    <ligand>
        <name>Zn(2+)</name>
        <dbReference type="ChEBI" id="CHEBI:29105"/>
        <label>2</label>
    </ligand>
</feature>
<evidence type="ECO:0000256" key="5">
    <source>
        <dbReference type="ARBA" id="ARBA00022833"/>
    </source>
</evidence>
<dbReference type="PROSITE" id="PS00731">
    <property type="entry name" value="AP_NUCLEASE_F2_3"/>
    <property type="match status" value="1"/>
</dbReference>
<keyword evidence="11" id="KW-1185">Reference proteome</keyword>
<evidence type="ECO:0000259" key="9">
    <source>
        <dbReference type="Pfam" id="PF01261"/>
    </source>
</evidence>
<feature type="region of interest" description="Disordered" evidence="8">
    <location>
        <begin position="282"/>
        <end position="302"/>
    </location>
</feature>
<dbReference type="InterPro" id="IPR036237">
    <property type="entry name" value="Xyl_isomerase-like_sf"/>
</dbReference>
<feature type="domain" description="Xylose isomerase-like TIM barrel" evidence="9">
    <location>
        <begin position="42"/>
        <end position="298"/>
    </location>
</feature>
<keyword evidence="4 7" id="KW-0378">Hydrolase</keyword>
<dbReference type="InterPro" id="IPR001719">
    <property type="entry name" value="AP_endonuc_2"/>
</dbReference>
<dbReference type="PANTHER" id="PTHR21445">
    <property type="entry name" value="ENDONUCLEASE IV ENDODEOXYRIBONUCLEASE IV"/>
    <property type="match status" value="1"/>
</dbReference>
<dbReference type="PROSITE" id="PS51432">
    <property type="entry name" value="AP_NUCLEASE_F2_4"/>
    <property type="match status" value="1"/>
</dbReference>